<feature type="transmembrane region" description="Helical" evidence="1">
    <location>
        <begin position="50"/>
        <end position="70"/>
    </location>
</feature>
<dbReference type="eggNOG" id="COG0762">
    <property type="taxonomic scope" value="Bacteria"/>
</dbReference>
<comment type="caution">
    <text evidence="2">The sequence shown here is derived from an EMBL/GenBank/DDBJ whole genome shotgun (WGS) entry which is preliminary data.</text>
</comment>
<proteinExistence type="predicted"/>
<keyword evidence="3" id="KW-1185">Reference proteome</keyword>
<sequence>MVYRAYDFSVKLYCRAYNQGWYASGLIVRSWFYIVFVFSLFMVLTRILEIYCWILLISCIFVNLYAFGILDSRNQLVWKIGMFLERLTEPVLAPVRRVLPTPGGVDFSPMVVLLGIQYVIQPLLADVFRALILH</sequence>
<gene>
    <name evidence="2" type="ORF">HK26_06205</name>
</gene>
<evidence type="ECO:0000313" key="2">
    <source>
        <dbReference type="EMBL" id="OUJ11424.1"/>
    </source>
</evidence>
<keyword evidence="1" id="KW-0812">Transmembrane</keyword>
<keyword evidence="1" id="KW-1133">Transmembrane helix</keyword>
<dbReference type="InterPro" id="IPR003425">
    <property type="entry name" value="CCB3/YggT"/>
</dbReference>
<dbReference type="GO" id="GO:0016020">
    <property type="term" value="C:membrane"/>
    <property type="evidence" value="ECO:0007669"/>
    <property type="project" value="InterPro"/>
</dbReference>
<evidence type="ECO:0000256" key="1">
    <source>
        <dbReference type="SAM" id="Phobius"/>
    </source>
</evidence>
<dbReference type="Proteomes" id="UP000194931">
    <property type="component" value="Unassembled WGS sequence"/>
</dbReference>
<evidence type="ECO:0000313" key="3">
    <source>
        <dbReference type="Proteomes" id="UP000194931"/>
    </source>
</evidence>
<feature type="transmembrane region" description="Helical" evidence="1">
    <location>
        <begin position="20"/>
        <end position="43"/>
    </location>
</feature>
<dbReference type="Pfam" id="PF02325">
    <property type="entry name" value="CCB3_YggT"/>
    <property type="match status" value="1"/>
</dbReference>
<dbReference type="EMBL" id="JOPJ01000028">
    <property type="protein sequence ID" value="OUJ11424.1"/>
    <property type="molecule type" value="Genomic_DNA"/>
</dbReference>
<dbReference type="AlphaFoldDB" id="A0A252BSF6"/>
<name>A0A252BSF6_9PROT</name>
<evidence type="ECO:0008006" key="4">
    <source>
        <dbReference type="Google" id="ProtNLM"/>
    </source>
</evidence>
<dbReference type="STRING" id="1236501.GCA_000613865_01258"/>
<reference evidence="3" key="1">
    <citation type="submission" date="2014-06" db="EMBL/GenBank/DDBJ databases">
        <authorList>
            <person name="Winans N.J."/>
            <person name="Newell P.D."/>
            <person name="Douglas A.E."/>
        </authorList>
    </citation>
    <scope>NUCLEOTIDE SEQUENCE [LARGE SCALE GENOMIC DNA]</scope>
</reference>
<keyword evidence="1" id="KW-0472">Membrane</keyword>
<protein>
    <recommendedName>
        <fullName evidence="4">YggT family protein</fullName>
    </recommendedName>
</protein>
<organism evidence="2 3">
    <name type="scientific">Acetobacter okinawensis</name>
    <dbReference type="NCBI Taxonomy" id="1076594"/>
    <lineage>
        <taxon>Bacteria</taxon>
        <taxon>Pseudomonadati</taxon>
        <taxon>Pseudomonadota</taxon>
        <taxon>Alphaproteobacteria</taxon>
        <taxon>Acetobacterales</taxon>
        <taxon>Acetobacteraceae</taxon>
        <taxon>Acetobacter</taxon>
    </lineage>
</organism>
<accession>A0A252BSF6</accession>